<keyword evidence="2" id="KW-1185">Reference proteome</keyword>
<dbReference type="Proteomes" id="UP001620339">
    <property type="component" value="Unassembled WGS sequence"/>
</dbReference>
<comment type="caution">
    <text evidence="1">The sequence shown here is derived from an EMBL/GenBank/DDBJ whole genome shotgun (WGS) entry which is preliminary data.</text>
</comment>
<evidence type="ECO:0000313" key="2">
    <source>
        <dbReference type="Proteomes" id="UP001620339"/>
    </source>
</evidence>
<proteinExistence type="predicted"/>
<evidence type="ECO:0000313" key="1">
    <source>
        <dbReference type="EMBL" id="MFK2878937.1"/>
    </source>
</evidence>
<reference evidence="1 2" key="1">
    <citation type="submission" date="2020-10" db="EMBL/GenBank/DDBJ databases">
        <title>Phylogeny of dyella-like bacteria.</title>
        <authorList>
            <person name="Fu J."/>
        </authorList>
    </citation>
    <scope>NUCLEOTIDE SEQUENCE [LARGE SCALE GENOMIC DNA]</scope>
    <source>
        <strain evidence="1 2">KACC 19113</strain>
    </source>
</reference>
<dbReference type="RefSeq" id="WP_404615822.1">
    <property type="nucleotide sequence ID" value="NZ_JADIKK010000008.1"/>
</dbReference>
<sequence>MVASFSQRLSQNLCRGACGHFDRRLGWQRAFIGNIGELVSVVWNGRGHALTPAFLHRVHRGSDMRQGKIVGGVFTATAAVLLTGCVPPSAVRPPITQGQTTVKSIMQDTDGYVSREFSPYELSAEVRNDVVNMDASPAGFGRIVVEGQTINKKIGGTDVSQFDYHWVVENQGNGMMRSVVTMSANGIPVNLALNLNYRNIFNLRSQLVRLDQTYAPLIIETNAISHFDAVSSGRNQLDYEFTETYEGQPRGSVDSQTKCTMGVAFSAADLNPKIAGSARSLDCDFINRNGVTTSRSHYAYLDKYGIAMLLDRENATAHITFKVTDFTVN</sequence>
<name>A0ABW8J9F1_9GAMM</name>
<dbReference type="EMBL" id="JADIKK010000008">
    <property type="protein sequence ID" value="MFK2878937.1"/>
    <property type="molecule type" value="Genomic_DNA"/>
</dbReference>
<accession>A0ABW8J9F1</accession>
<evidence type="ECO:0008006" key="3">
    <source>
        <dbReference type="Google" id="ProtNLM"/>
    </source>
</evidence>
<organism evidence="1 2">
    <name type="scientific">Rhodanobacter hydrolyticus</name>
    <dbReference type="NCBI Taxonomy" id="2250595"/>
    <lineage>
        <taxon>Bacteria</taxon>
        <taxon>Pseudomonadati</taxon>
        <taxon>Pseudomonadota</taxon>
        <taxon>Gammaproteobacteria</taxon>
        <taxon>Lysobacterales</taxon>
        <taxon>Rhodanobacteraceae</taxon>
        <taxon>Rhodanobacter</taxon>
    </lineage>
</organism>
<protein>
    <recommendedName>
        <fullName evidence="3">DUF3108 domain-containing protein</fullName>
    </recommendedName>
</protein>
<gene>
    <name evidence="1" type="ORF">ISP25_17870</name>
</gene>